<dbReference type="PROSITE" id="PS51379">
    <property type="entry name" value="4FE4S_FER_2"/>
    <property type="match status" value="1"/>
</dbReference>
<proteinExistence type="predicted"/>
<dbReference type="InterPro" id="IPR017896">
    <property type="entry name" value="4Fe4S_Fe-S-bd"/>
</dbReference>
<reference evidence="2" key="1">
    <citation type="journal article" date="2001" name="Int. J. Syst. Evol. Microbiol.">
        <title>Methanofollis aquaemaris sp. nov., a methanogen isolated from an aquaculture fish pond.</title>
        <authorList>
            <person name="Lai M.C."/>
            <person name="Chen S.C."/>
        </authorList>
    </citation>
    <scope>NUCLEOTIDE SEQUENCE</scope>
    <source>
        <strain evidence="2">N2F9704</strain>
    </source>
</reference>
<evidence type="ECO:0000313" key="3">
    <source>
        <dbReference type="Proteomes" id="UP001042704"/>
    </source>
</evidence>
<evidence type="ECO:0000313" key="2">
    <source>
        <dbReference type="EMBL" id="QSZ66138.1"/>
    </source>
</evidence>
<dbReference type="InterPro" id="IPR017900">
    <property type="entry name" value="4Fe4S_Fe_S_CS"/>
</dbReference>
<reference evidence="2" key="2">
    <citation type="submission" date="2019-02" db="EMBL/GenBank/DDBJ databases">
        <authorList>
            <person name="Chen S.-C."/>
            <person name="Chien H.-H."/>
            <person name="Lai M.-C."/>
        </authorList>
    </citation>
    <scope>NUCLEOTIDE SEQUENCE</scope>
    <source>
        <strain evidence="2">N2F9704</strain>
    </source>
</reference>
<keyword evidence="3" id="KW-1185">Reference proteome</keyword>
<dbReference type="AlphaFoldDB" id="A0A8A3S157"/>
<accession>A0A8A3S157</accession>
<dbReference type="SUPFAM" id="SSF54862">
    <property type="entry name" value="4Fe-4S ferredoxins"/>
    <property type="match status" value="1"/>
</dbReference>
<dbReference type="GO" id="GO:0016491">
    <property type="term" value="F:oxidoreductase activity"/>
    <property type="evidence" value="ECO:0007669"/>
    <property type="project" value="UniProtKB-ARBA"/>
</dbReference>
<dbReference type="PANTHER" id="PTHR42827">
    <property type="entry name" value="IRON-SULFUR CLUSTER-BINDING PROTEIN-RELATED"/>
    <property type="match status" value="1"/>
</dbReference>
<sequence length="258" mass="28480">MIRILPHIRRIKRAQKRSIISLEKNPENPETIASDDFLQDLELTLTTMGVSEIGYATVSEDEIFQQKGILYTNAIVITAPMDREKIDTAPSLDSSDTSFASYAMLGEIVNQVAGFLRTNGFGAQADPALGGKVSFPNLAEKAKIGVRGRHGLLISPANGPCQRIAAIYTSITNLPVSSENPHAWIRDFCKTCGECARNCPGDAIDRGTDPGSEIRRPFLDAKKCHPYFEDRHGCGVCIRVCPFHIQGYERIRAMVKER</sequence>
<organism evidence="2 3">
    <name type="scientific">Methanofollis aquaemaris</name>
    <dbReference type="NCBI Taxonomy" id="126734"/>
    <lineage>
        <taxon>Archaea</taxon>
        <taxon>Methanobacteriati</taxon>
        <taxon>Methanobacteriota</taxon>
        <taxon>Stenosarchaea group</taxon>
        <taxon>Methanomicrobia</taxon>
        <taxon>Methanomicrobiales</taxon>
        <taxon>Methanomicrobiaceae</taxon>
        <taxon>Methanofollis</taxon>
    </lineage>
</organism>
<dbReference type="Proteomes" id="UP001042704">
    <property type="component" value="Chromosome"/>
</dbReference>
<dbReference type="PANTHER" id="PTHR42827:SF1">
    <property type="entry name" value="IRON-SULFUR CLUSTER-BINDING PROTEIN"/>
    <property type="match status" value="1"/>
</dbReference>
<dbReference type="Gene3D" id="3.30.70.20">
    <property type="match status" value="1"/>
</dbReference>
<dbReference type="RefSeq" id="WP_265581444.1">
    <property type="nucleotide sequence ID" value="NZ_CP036172.1"/>
</dbReference>
<dbReference type="KEGG" id="maqe:RJ40_00785"/>
<protein>
    <recommendedName>
        <fullName evidence="1">4Fe-4S ferredoxin-type domain-containing protein</fullName>
    </recommendedName>
</protein>
<feature type="domain" description="4Fe-4S ferredoxin-type" evidence="1">
    <location>
        <begin position="180"/>
        <end position="209"/>
    </location>
</feature>
<dbReference type="GeneID" id="76422844"/>
<gene>
    <name evidence="2" type="ORF">RJ40_00785</name>
</gene>
<dbReference type="PROSITE" id="PS00198">
    <property type="entry name" value="4FE4S_FER_1"/>
    <property type="match status" value="1"/>
</dbReference>
<dbReference type="EMBL" id="CP036172">
    <property type="protein sequence ID" value="QSZ66138.1"/>
    <property type="molecule type" value="Genomic_DNA"/>
</dbReference>
<evidence type="ECO:0000259" key="1">
    <source>
        <dbReference type="PROSITE" id="PS51379"/>
    </source>
</evidence>
<dbReference type="Pfam" id="PF12838">
    <property type="entry name" value="Fer4_7"/>
    <property type="match status" value="1"/>
</dbReference>
<name>A0A8A3S157_9EURY</name>